<sequence>MARLGAQLIEVAPLDRLQGNGATLLGIPLGHTLAGLHEVLGGFGKISARMLNRRGTVRVTDKDQTIPVTTADQVLVQGALESGASGHGQIVQLAIRGGDGDTSGLTPLTPPASAYAGWPDNSTARTVARLYARIAADIRKGKVAALFTGFITDPDGTAGGLSGTNTNGALTVGMEPGSLIPLPPGTDIRFSNPTEHDAYAPFVKNHLRAVAAGLGLPYELVSGDLEGVTYSSIRAGLIEFRRRVEQLQHNVVVHLFCRPVWERFVRLAVLTGDLPARDFDRNPDAYLGCEWLPPKFDYVDPMKDVQAEIMAIGAGLKSRSQAISERGYDAEQVDAEIAADRERAEGLGLAFGQTATAQQKEAADG</sequence>
<organism evidence="2 3">
    <name type="scientific">Paracoccus alcaliphilus</name>
    <dbReference type="NCBI Taxonomy" id="34002"/>
    <lineage>
        <taxon>Bacteria</taxon>
        <taxon>Pseudomonadati</taxon>
        <taxon>Pseudomonadota</taxon>
        <taxon>Alphaproteobacteria</taxon>
        <taxon>Rhodobacterales</taxon>
        <taxon>Paracoccaceae</taxon>
        <taxon>Paracoccus</taxon>
    </lineage>
</organism>
<dbReference type="Pfam" id="PF22685">
    <property type="entry name" value="Gal80p_C-like"/>
    <property type="match status" value="1"/>
</dbReference>
<dbReference type="InterPro" id="IPR055080">
    <property type="entry name" value="Gal80p-like_C"/>
</dbReference>
<dbReference type="InterPro" id="IPR006429">
    <property type="entry name" value="Phage_lambda_portal"/>
</dbReference>
<dbReference type="NCBIfam" id="TIGR01539">
    <property type="entry name" value="portal_lambda"/>
    <property type="match status" value="1"/>
</dbReference>
<dbReference type="RefSeq" id="WP_244519281.1">
    <property type="nucleotide sequence ID" value="NZ_CP067124.1"/>
</dbReference>
<keyword evidence="3" id="KW-1185">Reference proteome</keyword>
<dbReference type="GO" id="GO:0005198">
    <property type="term" value="F:structural molecule activity"/>
    <property type="evidence" value="ECO:0007669"/>
    <property type="project" value="InterPro"/>
</dbReference>
<proteinExistence type="predicted"/>
<dbReference type="AlphaFoldDB" id="A0A1H8L253"/>
<evidence type="ECO:0000259" key="1">
    <source>
        <dbReference type="Pfam" id="PF22685"/>
    </source>
</evidence>
<accession>A0A1H8L253</accession>
<feature type="domain" description="Gal80p-like C-terminal" evidence="1">
    <location>
        <begin position="19"/>
        <end position="100"/>
    </location>
</feature>
<evidence type="ECO:0000313" key="3">
    <source>
        <dbReference type="Proteomes" id="UP000199054"/>
    </source>
</evidence>
<evidence type="ECO:0000313" key="2">
    <source>
        <dbReference type="EMBL" id="SEN99252.1"/>
    </source>
</evidence>
<name>A0A1H8L253_9RHOB</name>
<reference evidence="2 3" key="1">
    <citation type="submission" date="2016-10" db="EMBL/GenBank/DDBJ databases">
        <authorList>
            <person name="de Groot N.N."/>
        </authorList>
    </citation>
    <scope>NUCLEOTIDE SEQUENCE [LARGE SCALE GENOMIC DNA]</scope>
    <source>
        <strain evidence="2 3">DSM 8512</strain>
    </source>
</reference>
<dbReference type="Proteomes" id="UP000199054">
    <property type="component" value="Unassembled WGS sequence"/>
</dbReference>
<protein>
    <submittedName>
        <fullName evidence="2">Phage portal protein, lambda family</fullName>
    </submittedName>
</protein>
<dbReference type="Pfam" id="PF05136">
    <property type="entry name" value="Phage_portal_2"/>
    <property type="match status" value="1"/>
</dbReference>
<gene>
    <name evidence="2" type="ORF">SAMN04489859_10274</name>
</gene>
<dbReference type="EMBL" id="FODE01000027">
    <property type="protein sequence ID" value="SEN99252.1"/>
    <property type="molecule type" value="Genomic_DNA"/>
</dbReference>
<dbReference type="Gene3D" id="3.30.360.10">
    <property type="entry name" value="Dihydrodipicolinate Reductase, domain 2"/>
    <property type="match status" value="1"/>
</dbReference>
<dbReference type="STRING" id="34002.SAMN04489859_10274"/>
<dbReference type="GO" id="GO:0019068">
    <property type="term" value="P:virion assembly"/>
    <property type="evidence" value="ECO:0007669"/>
    <property type="project" value="InterPro"/>
</dbReference>